<feature type="region of interest" description="Disordered" evidence="1">
    <location>
        <begin position="1"/>
        <end position="21"/>
    </location>
</feature>
<evidence type="ECO:0000256" key="1">
    <source>
        <dbReference type="SAM" id="MobiDB-lite"/>
    </source>
</evidence>
<evidence type="ECO:0000313" key="3">
    <source>
        <dbReference type="EnsemblPlants" id="EMT22273"/>
    </source>
</evidence>
<name>M8BKH4_AEGTA</name>
<sequence>MEIPWGTSQGNSNANHDMAREQAVSWRGSSSAGSKRGIFFLVFSSVPAAFFALALVLLAVDKVEVEARSPWGFFAGTSWELCNCRMGWSKKYGMEVRRGSAVGDGVI</sequence>
<dbReference type="AlphaFoldDB" id="M8BKH4"/>
<reference evidence="3" key="1">
    <citation type="submission" date="2015-06" db="UniProtKB">
        <authorList>
            <consortium name="EnsemblPlants"/>
        </authorList>
    </citation>
    <scope>IDENTIFICATION</scope>
</reference>
<organism evidence="3">
    <name type="scientific">Aegilops tauschii</name>
    <name type="common">Tausch's goatgrass</name>
    <name type="synonym">Aegilops squarrosa</name>
    <dbReference type="NCBI Taxonomy" id="37682"/>
    <lineage>
        <taxon>Eukaryota</taxon>
        <taxon>Viridiplantae</taxon>
        <taxon>Streptophyta</taxon>
        <taxon>Embryophyta</taxon>
        <taxon>Tracheophyta</taxon>
        <taxon>Spermatophyta</taxon>
        <taxon>Magnoliopsida</taxon>
        <taxon>Liliopsida</taxon>
        <taxon>Poales</taxon>
        <taxon>Poaceae</taxon>
        <taxon>BOP clade</taxon>
        <taxon>Pooideae</taxon>
        <taxon>Triticodae</taxon>
        <taxon>Triticeae</taxon>
        <taxon>Triticinae</taxon>
        <taxon>Aegilops</taxon>
    </lineage>
</organism>
<feature type="transmembrane region" description="Helical" evidence="2">
    <location>
        <begin position="38"/>
        <end position="60"/>
    </location>
</feature>
<dbReference type="EnsemblPlants" id="EMT22273">
    <property type="protein sequence ID" value="EMT22273"/>
    <property type="gene ID" value="F775_43541"/>
</dbReference>
<protein>
    <submittedName>
        <fullName evidence="3">Uncharacterized protein</fullName>
    </submittedName>
</protein>
<keyword evidence="2" id="KW-0472">Membrane</keyword>
<keyword evidence="2" id="KW-0812">Transmembrane</keyword>
<keyword evidence="2" id="KW-1133">Transmembrane helix</keyword>
<evidence type="ECO:0000256" key="2">
    <source>
        <dbReference type="SAM" id="Phobius"/>
    </source>
</evidence>
<accession>M8BKH4</accession>
<proteinExistence type="predicted"/>
<feature type="compositionally biased region" description="Polar residues" evidence="1">
    <location>
        <begin position="1"/>
        <end position="15"/>
    </location>
</feature>